<keyword evidence="2" id="KW-1185">Reference proteome</keyword>
<dbReference type="EMBL" id="MU277229">
    <property type="protein sequence ID" value="KAI0059091.1"/>
    <property type="molecule type" value="Genomic_DNA"/>
</dbReference>
<reference evidence="1" key="1">
    <citation type="submission" date="2021-03" db="EMBL/GenBank/DDBJ databases">
        <authorList>
            <consortium name="DOE Joint Genome Institute"/>
            <person name="Ahrendt S."/>
            <person name="Looney B.P."/>
            <person name="Miyauchi S."/>
            <person name="Morin E."/>
            <person name="Drula E."/>
            <person name="Courty P.E."/>
            <person name="Chicoki N."/>
            <person name="Fauchery L."/>
            <person name="Kohler A."/>
            <person name="Kuo A."/>
            <person name="Labutti K."/>
            <person name="Pangilinan J."/>
            <person name="Lipzen A."/>
            <person name="Riley R."/>
            <person name="Andreopoulos W."/>
            <person name="He G."/>
            <person name="Johnson J."/>
            <person name="Barry K.W."/>
            <person name="Grigoriev I.V."/>
            <person name="Nagy L."/>
            <person name="Hibbett D."/>
            <person name="Henrissat B."/>
            <person name="Matheny P.B."/>
            <person name="Labbe J."/>
            <person name="Martin F."/>
        </authorList>
    </citation>
    <scope>NUCLEOTIDE SEQUENCE</scope>
    <source>
        <strain evidence="1">HHB10654</strain>
    </source>
</reference>
<name>A0ACB8STP1_9AGAM</name>
<dbReference type="Proteomes" id="UP000814140">
    <property type="component" value="Unassembled WGS sequence"/>
</dbReference>
<gene>
    <name evidence="1" type="ORF">BV25DRAFT_1809732</name>
</gene>
<evidence type="ECO:0000313" key="2">
    <source>
        <dbReference type="Proteomes" id="UP000814140"/>
    </source>
</evidence>
<proteinExistence type="predicted"/>
<sequence>APPTISATAIIMAPPTLITPQNAAPEAPVQSQKSGWGKKVKPPSMVLDEDVNGFRASSKRKGGGKKNRKKNFQQLAVWDPTEQYDPSRPNDYNEYKIWKRKDREERLERLAEQRRLEDRKRLRRSNSYSDRSDSGSEDEPPRKSGRYEDHDDRWAREDDDRPRGIGSASTATPVAPDVKMTGDEAYQRRLAMSLGIQAAQALPIPAPPPVPSSDIDMDDEIPGLGISTTLRKPETGGEVHLPAPQPSALRAHAPPFRPAETGEEAYQRRLALSLQQSVPPPVAVPDSPPSSGYNPFAPPVPPPPPPGPPPGAVDASSFEERIRNSRNAAAAIAAKLKALAPPPGAEATPSPPISVPPVEDSGPSKRPDPHGFAARLMAKWGHKEGQGLGADASGIVHALTVEQVKASKTKGAKSEGKGKGPGIGTGMGKIVNANEDAKGREDRERFGESSRVIVLTNMVGLEDLEDEDLSNEIGDECAKNGTVERVILHALSPRPPNPDDAVRIFVLFAGPAGAWKTVRELDGRYFGGRMVRARYFPEASFRQQAFDIPLV</sequence>
<feature type="non-terminal residue" evidence="1">
    <location>
        <position position="1"/>
    </location>
</feature>
<reference evidence="1" key="2">
    <citation type="journal article" date="2022" name="New Phytol.">
        <title>Evolutionary transition to the ectomycorrhizal habit in the genomes of a hyperdiverse lineage of mushroom-forming fungi.</title>
        <authorList>
            <person name="Looney B."/>
            <person name="Miyauchi S."/>
            <person name="Morin E."/>
            <person name="Drula E."/>
            <person name="Courty P.E."/>
            <person name="Kohler A."/>
            <person name="Kuo A."/>
            <person name="LaButti K."/>
            <person name="Pangilinan J."/>
            <person name="Lipzen A."/>
            <person name="Riley R."/>
            <person name="Andreopoulos W."/>
            <person name="He G."/>
            <person name="Johnson J."/>
            <person name="Nolan M."/>
            <person name="Tritt A."/>
            <person name="Barry K.W."/>
            <person name="Grigoriev I.V."/>
            <person name="Nagy L.G."/>
            <person name="Hibbett D."/>
            <person name="Henrissat B."/>
            <person name="Matheny P.B."/>
            <person name="Labbe J."/>
            <person name="Martin F.M."/>
        </authorList>
    </citation>
    <scope>NUCLEOTIDE SEQUENCE</scope>
    <source>
        <strain evidence="1">HHB10654</strain>
    </source>
</reference>
<protein>
    <submittedName>
        <fullName evidence="1">Uncharacterized protein</fullName>
    </submittedName>
</protein>
<comment type="caution">
    <text evidence="1">The sequence shown here is derived from an EMBL/GenBank/DDBJ whole genome shotgun (WGS) entry which is preliminary data.</text>
</comment>
<evidence type="ECO:0000313" key="1">
    <source>
        <dbReference type="EMBL" id="KAI0059091.1"/>
    </source>
</evidence>
<accession>A0ACB8STP1</accession>
<organism evidence="1 2">
    <name type="scientific">Artomyces pyxidatus</name>
    <dbReference type="NCBI Taxonomy" id="48021"/>
    <lineage>
        <taxon>Eukaryota</taxon>
        <taxon>Fungi</taxon>
        <taxon>Dikarya</taxon>
        <taxon>Basidiomycota</taxon>
        <taxon>Agaricomycotina</taxon>
        <taxon>Agaricomycetes</taxon>
        <taxon>Russulales</taxon>
        <taxon>Auriscalpiaceae</taxon>
        <taxon>Artomyces</taxon>
    </lineage>
</organism>